<accession>A0A1F8B4Y1</accession>
<proteinExistence type="predicted"/>
<evidence type="ECO:0000313" key="2">
    <source>
        <dbReference type="EMBL" id="OGM59061.1"/>
    </source>
</evidence>
<dbReference type="Proteomes" id="UP000179018">
    <property type="component" value="Unassembled WGS sequence"/>
</dbReference>
<feature type="transmembrane region" description="Helical" evidence="1">
    <location>
        <begin position="76"/>
        <end position="93"/>
    </location>
</feature>
<evidence type="ECO:0008006" key="4">
    <source>
        <dbReference type="Google" id="ProtNLM"/>
    </source>
</evidence>
<organism evidence="2 3">
    <name type="scientific">Candidatus Woesebacteria bacterium RIFCSPLOWO2_01_FULL_39_10</name>
    <dbReference type="NCBI Taxonomy" id="1802516"/>
    <lineage>
        <taxon>Bacteria</taxon>
        <taxon>Candidatus Woeseibacteriota</taxon>
    </lineage>
</organism>
<keyword evidence="1" id="KW-0812">Transmembrane</keyword>
<comment type="caution">
    <text evidence="2">The sequence shown here is derived from an EMBL/GenBank/DDBJ whole genome shotgun (WGS) entry which is preliminary data.</text>
</comment>
<feature type="transmembrane region" description="Helical" evidence="1">
    <location>
        <begin position="6"/>
        <end position="23"/>
    </location>
</feature>
<protein>
    <recommendedName>
        <fullName evidence="4">DUF4181 domain-containing protein</fullName>
    </recommendedName>
</protein>
<dbReference type="AlphaFoldDB" id="A0A1F8B4Y1"/>
<keyword evidence="1" id="KW-0472">Membrane</keyword>
<reference evidence="2 3" key="1">
    <citation type="journal article" date="2016" name="Nat. Commun.">
        <title>Thousands of microbial genomes shed light on interconnected biogeochemical processes in an aquifer system.</title>
        <authorList>
            <person name="Anantharaman K."/>
            <person name="Brown C.T."/>
            <person name="Hug L.A."/>
            <person name="Sharon I."/>
            <person name="Castelle C.J."/>
            <person name="Probst A.J."/>
            <person name="Thomas B.C."/>
            <person name="Singh A."/>
            <person name="Wilkins M.J."/>
            <person name="Karaoz U."/>
            <person name="Brodie E.L."/>
            <person name="Williams K.H."/>
            <person name="Hubbard S.S."/>
            <person name="Banfield J.F."/>
        </authorList>
    </citation>
    <scope>NUCLEOTIDE SEQUENCE [LARGE SCALE GENOMIC DNA]</scope>
</reference>
<feature type="transmembrane region" description="Helical" evidence="1">
    <location>
        <begin position="43"/>
        <end position="61"/>
    </location>
</feature>
<keyword evidence="1" id="KW-1133">Transmembrane helix</keyword>
<sequence length="129" mass="15079">MSNELLYLSFAIIFLYGGLREFFRIRRKPDGWLNKLPVDRLLLYILGRSAFIFAGFTLIQLESSNLNAPIETWRKIYLYMSIIIADEMGSYIYSKTKIELKEYALAAMLPGFLVIVIFFFLQILIVSFQ</sequence>
<feature type="transmembrane region" description="Helical" evidence="1">
    <location>
        <begin position="105"/>
        <end position="128"/>
    </location>
</feature>
<evidence type="ECO:0000256" key="1">
    <source>
        <dbReference type="SAM" id="Phobius"/>
    </source>
</evidence>
<gene>
    <name evidence="2" type="ORF">A3A75_05335</name>
</gene>
<name>A0A1F8B4Y1_9BACT</name>
<evidence type="ECO:0000313" key="3">
    <source>
        <dbReference type="Proteomes" id="UP000179018"/>
    </source>
</evidence>
<dbReference type="EMBL" id="MGHC01000027">
    <property type="protein sequence ID" value="OGM59061.1"/>
    <property type="molecule type" value="Genomic_DNA"/>
</dbReference>